<dbReference type="SUPFAM" id="SSF56349">
    <property type="entry name" value="DNA breaking-rejoining enzymes"/>
    <property type="match status" value="1"/>
</dbReference>
<dbReference type="EMBL" id="MSCM01000002">
    <property type="protein sequence ID" value="PQJ77115.1"/>
    <property type="molecule type" value="Genomic_DNA"/>
</dbReference>
<dbReference type="Gene3D" id="1.10.443.10">
    <property type="entry name" value="Intergrase catalytic core"/>
    <property type="match status" value="1"/>
</dbReference>
<sequence length="415" mass="49250">MASVNFLYRSTKDKSNLVLRLLYRYDNTDFVFGAKTKFEVDKIYWSKQHKKKSKDIEITNKQTDVNTDLNKIENHVLNAFNSVNTETISKEWLQTQIDNYYNPKVETNIPTDLISYIDFYLDYRKNELTETTKRKCRVIKNKLIKYETFTEKKILIKNINDSFKNEFVNYQKEKMYAQNTIQREFVTIKTFCKHARYLGLETHYQLDGLRIDKQKVEKIYLTFEDLTKIETISKEKLTDSLDNAKDWLIISCYTGQRVSDFMRFTDEQIRIEDSKHLIEFTQKKTGKNMTVPLHPKVLEILNKRKGKFPYSISDQKYNDFIKIVCELAEIKELTKGSKLVETKKDSKIYRKKTGTYKKYDLVTSHIGRRSFATNFYGKIPTTYLIYVTGHSTETMFLNYIGKSNKDLALEITNYF</sequence>
<dbReference type="Pfam" id="PF00589">
    <property type="entry name" value="Phage_integrase"/>
    <property type="match status" value="1"/>
</dbReference>
<evidence type="ECO:0000256" key="1">
    <source>
        <dbReference type="ARBA" id="ARBA00023125"/>
    </source>
</evidence>
<dbReference type="InterPro" id="IPR002104">
    <property type="entry name" value="Integrase_catalytic"/>
</dbReference>
<dbReference type="Proteomes" id="UP000239068">
    <property type="component" value="Unassembled WGS sequence"/>
</dbReference>
<dbReference type="AlphaFoldDB" id="A0A2S7WHN4"/>
<name>A0A2S7WHN4_9FLAO</name>
<gene>
    <name evidence="5" type="ORF">BTO16_14805</name>
</gene>
<comment type="caution">
    <text evidence="5">The sequence shown here is derived from an EMBL/GenBank/DDBJ whole genome shotgun (WGS) entry which is preliminary data.</text>
</comment>
<proteinExistence type="predicted"/>
<dbReference type="InterPro" id="IPR010998">
    <property type="entry name" value="Integrase_recombinase_N"/>
</dbReference>
<reference evidence="5 6" key="1">
    <citation type="submission" date="2016-12" db="EMBL/GenBank/DDBJ databases">
        <title>Trade-off between light-utilization and light-protection in marine flavobacteria.</title>
        <authorList>
            <person name="Kumagai Y."/>
            <person name="Yoshizawa S."/>
            <person name="Kogure K."/>
            <person name="Iwasaki W."/>
        </authorList>
    </citation>
    <scope>NUCLEOTIDE SEQUENCE [LARGE SCALE GENOMIC DNA]</scope>
    <source>
        <strain evidence="5 6">ATCC 43844</strain>
    </source>
</reference>
<evidence type="ECO:0000256" key="2">
    <source>
        <dbReference type="ARBA" id="ARBA00023172"/>
    </source>
</evidence>
<protein>
    <submittedName>
        <fullName evidence="5">Uncharacterized protein</fullName>
    </submittedName>
</protein>
<accession>A0A2S7WHN4</accession>
<evidence type="ECO:0000313" key="6">
    <source>
        <dbReference type="Proteomes" id="UP000239068"/>
    </source>
</evidence>
<dbReference type="Gene3D" id="1.10.150.130">
    <property type="match status" value="1"/>
</dbReference>
<dbReference type="Pfam" id="PF13102">
    <property type="entry name" value="Phage_int_SAM_5"/>
    <property type="match status" value="1"/>
</dbReference>
<evidence type="ECO:0000259" key="4">
    <source>
        <dbReference type="Pfam" id="PF13102"/>
    </source>
</evidence>
<keyword evidence="2" id="KW-0233">DNA recombination</keyword>
<keyword evidence="1" id="KW-0238">DNA-binding</keyword>
<dbReference type="InterPro" id="IPR011010">
    <property type="entry name" value="DNA_brk_join_enz"/>
</dbReference>
<dbReference type="InterPro" id="IPR013762">
    <property type="entry name" value="Integrase-like_cat_sf"/>
</dbReference>
<organism evidence="5 6">
    <name type="scientific">Polaribacter glomeratus</name>
    <dbReference type="NCBI Taxonomy" id="102"/>
    <lineage>
        <taxon>Bacteria</taxon>
        <taxon>Pseudomonadati</taxon>
        <taxon>Bacteroidota</taxon>
        <taxon>Flavobacteriia</taxon>
        <taxon>Flavobacteriales</taxon>
        <taxon>Flavobacteriaceae</taxon>
    </lineage>
</organism>
<dbReference type="GO" id="GO:0006310">
    <property type="term" value="P:DNA recombination"/>
    <property type="evidence" value="ECO:0007669"/>
    <property type="project" value="UniProtKB-KW"/>
</dbReference>
<evidence type="ECO:0000259" key="3">
    <source>
        <dbReference type="Pfam" id="PF00589"/>
    </source>
</evidence>
<feature type="domain" description="Phage integrase SAM-like" evidence="4">
    <location>
        <begin position="113"/>
        <end position="196"/>
    </location>
</feature>
<dbReference type="GO" id="GO:0003677">
    <property type="term" value="F:DNA binding"/>
    <property type="evidence" value="ECO:0007669"/>
    <property type="project" value="UniProtKB-KW"/>
</dbReference>
<keyword evidence="6" id="KW-1185">Reference proteome</keyword>
<feature type="domain" description="Tyr recombinase" evidence="3">
    <location>
        <begin position="222"/>
        <end position="401"/>
    </location>
</feature>
<dbReference type="InterPro" id="IPR025269">
    <property type="entry name" value="SAM-like_dom"/>
</dbReference>
<dbReference type="GO" id="GO:0015074">
    <property type="term" value="P:DNA integration"/>
    <property type="evidence" value="ECO:0007669"/>
    <property type="project" value="InterPro"/>
</dbReference>
<evidence type="ECO:0000313" key="5">
    <source>
        <dbReference type="EMBL" id="PQJ77115.1"/>
    </source>
</evidence>
<dbReference type="OrthoDB" id="892893at2"/>
<dbReference type="RefSeq" id="WP_105022431.1">
    <property type="nucleotide sequence ID" value="NZ_MSCM01000002.1"/>
</dbReference>